<keyword evidence="1" id="KW-1133">Transmembrane helix</keyword>
<feature type="transmembrane region" description="Helical" evidence="1">
    <location>
        <begin position="173"/>
        <end position="194"/>
    </location>
</feature>
<feature type="transmembrane region" description="Helical" evidence="1">
    <location>
        <begin position="6"/>
        <end position="28"/>
    </location>
</feature>
<keyword evidence="1" id="KW-0812">Transmembrane</keyword>
<evidence type="ECO:0000313" key="3">
    <source>
        <dbReference type="Proteomes" id="UP000184172"/>
    </source>
</evidence>
<gene>
    <name evidence="2" type="ORF">SAMN04487908_11015</name>
</gene>
<protein>
    <submittedName>
        <fullName evidence="2">Uncharacterized protein</fullName>
    </submittedName>
</protein>
<evidence type="ECO:0000313" key="2">
    <source>
        <dbReference type="EMBL" id="SHJ13429.1"/>
    </source>
</evidence>
<proteinExistence type="predicted"/>
<organism evidence="2 3">
    <name type="scientific">Aequorivita viscosa</name>
    <dbReference type="NCBI Taxonomy" id="797419"/>
    <lineage>
        <taxon>Bacteria</taxon>
        <taxon>Pseudomonadati</taxon>
        <taxon>Bacteroidota</taxon>
        <taxon>Flavobacteriia</taxon>
        <taxon>Flavobacteriales</taxon>
        <taxon>Flavobacteriaceae</taxon>
        <taxon>Aequorivita</taxon>
    </lineage>
</organism>
<sequence length="240" mass="27902">MELSDILFFPLSTICIEVLAALSGTYYLKKSSSRSKNSKYLVLFLWFTVLVEIVASYVIVAYYSNYNYFGFVEGTPFKNNYWLYNIYNVLSFSFFSFYFTSFLKNKYSKITFYGLIITFVVASMAVILSTNTFFETTPQIVSLSGTLLLFFSVIFFYFELLRSDMLLQLKSFLPFYISVGVLVFNLCIAPIDILSQHFNITDGNDLFVKLHLNVLFFANIFTYSTFTLGFLICSRKKKFY</sequence>
<keyword evidence="3" id="KW-1185">Reference proteome</keyword>
<reference evidence="3" key="1">
    <citation type="submission" date="2016-11" db="EMBL/GenBank/DDBJ databases">
        <authorList>
            <person name="Varghese N."/>
            <person name="Submissions S."/>
        </authorList>
    </citation>
    <scope>NUCLEOTIDE SEQUENCE [LARGE SCALE GENOMIC DNA]</scope>
    <source>
        <strain evidence="3">DSM 26349</strain>
    </source>
</reference>
<dbReference type="EMBL" id="FQYV01000010">
    <property type="protein sequence ID" value="SHJ13429.1"/>
    <property type="molecule type" value="Genomic_DNA"/>
</dbReference>
<feature type="transmembrane region" description="Helical" evidence="1">
    <location>
        <begin position="214"/>
        <end position="233"/>
    </location>
</feature>
<feature type="transmembrane region" description="Helical" evidence="1">
    <location>
        <begin position="82"/>
        <end position="100"/>
    </location>
</feature>
<feature type="transmembrane region" description="Helical" evidence="1">
    <location>
        <begin position="140"/>
        <end position="161"/>
    </location>
</feature>
<dbReference type="AlphaFoldDB" id="A0A1M6GU43"/>
<keyword evidence="1" id="KW-0472">Membrane</keyword>
<dbReference type="STRING" id="797419.SAMN05216556_11031"/>
<accession>A0A1M6GU43</accession>
<dbReference type="Proteomes" id="UP000184172">
    <property type="component" value="Unassembled WGS sequence"/>
</dbReference>
<feature type="transmembrane region" description="Helical" evidence="1">
    <location>
        <begin position="40"/>
        <end position="62"/>
    </location>
</feature>
<evidence type="ECO:0000256" key="1">
    <source>
        <dbReference type="SAM" id="Phobius"/>
    </source>
</evidence>
<name>A0A1M6GU43_9FLAO</name>
<feature type="transmembrane region" description="Helical" evidence="1">
    <location>
        <begin position="112"/>
        <end position="134"/>
    </location>
</feature>